<dbReference type="AlphaFoldDB" id="A0A7R8W5U8"/>
<organism evidence="1">
    <name type="scientific">Cyprideis torosa</name>
    <dbReference type="NCBI Taxonomy" id="163714"/>
    <lineage>
        <taxon>Eukaryota</taxon>
        <taxon>Metazoa</taxon>
        <taxon>Ecdysozoa</taxon>
        <taxon>Arthropoda</taxon>
        <taxon>Crustacea</taxon>
        <taxon>Oligostraca</taxon>
        <taxon>Ostracoda</taxon>
        <taxon>Podocopa</taxon>
        <taxon>Podocopida</taxon>
        <taxon>Cytherocopina</taxon>
        <taxon>Cytheroidea</taxon>
        <taxon>Cytherideidae</taxon>
        <taxon>Cyprideis</taxon>
    </lineage>
</organism>
<protein>
    <submittedName>
        <fullName evidence="1">Uncharacterized protein</fullName>
    </submittedName>
</protein>
<name>A0A7R8W5U8_9CRUS</name>
<sequence>MGGHATAALLALSLQVIIGNIEGCQDKYPAIPDNVIKKGPAPVEGTAFFVLLVKCQPALFVLDIPGQVSVNQVLLTCETTKNNTWKPIQRIHSCIPKTLKDRLGEEPSNNEDLLASMESGLTANQPYDIVGFTADGLLQDLGAVREKLQNVNETKSRWIAEKEEKLLKLQEEAGLRIFGAGLGKQQTYYLITFGALALGLSAIIICLCITGIRKGNELDP</sequence>
<dbReference type="EMBL" id="OB660570">
    <property type="protein sequence ID" value="CAD7225433.1"/>
    <property type="molecule type" value="Genomic_DNA"/>
</dbReference>
<gene>
    <name evidence="1" type="ORF">CTOB1V02_LOCUS3374</name>
</gene>
<proteinExistence type="predicted"/>
<reference evidence="1" key="1">
    <citation type="submission" date="2020-11" db="EMBL/GenBank/DDBJ databases">
        <authorList>
            <person name="Tran Van P."/>
        </authorList>
    </citation>
    <scope>NUCLEOTIDE SEQUENCE</scope>
</reference>
<evidence type="ECO:0000313" key="1">
    <source>
        <dbReference type="EMBL" id="CAD7225433.1"/>
    </source>
</evidence>
<accession>A0A7R8W5U8</accession>